<keyword evidence="7" id="KW-1185">Reference proteome</keyword>
<evidence type="ECO:0000256" key="5">
    <source>
        <dbReference type="ARBA" id="ARBA00023033"/>
    </source>
</evidence>
<evidence type="ECO:0000313" key="6">
    <source>
        <dbReference type="EMBL" id="KAK6939670.1"/>
    </source>
</evidence>
<name>A0AAN8VT38_9MAGN</name>
<evidence type="ECO:0000256" key="1">
    <source>
        <dbReference type="ARBA" id="ARBA00022617"/>
    </source>
</evidence>
<evidence type="ECO:0000256" key="4">
    <source>
        <dbReference type="ARBA" id="ARBA00023004"/>
    </source>
</evidence>
<dbReference type="GO" id="GO:0046872">
    <property type="term" value="F:metal ion binding"/>
    <property type="evidence" value="ECO:0007669"/>
    <property type="project" value="UniProtKB-KW"/>
</dbReference>
<dbReference type="Proteomes" id="UP001370490">
    <property type="component" value="Unassembled WGS sequence"/>
</dbReference>
<accession>A0AAN8VT38</accession>
<dbReference type="InterPro" id="IPR050651">
    <property type="entry name" value="Plant_Cytochrome_P450_Monoox"/>
</dbReference>
<dbReference type="PANTHER" id="PTHR47947">
    <property type="entry name" value="CYTOCHROME P450 82C3-RELATED"/>
    <property type="match status" value="1"/>
</dbReference>
<keyword evidence="3" id="KW-0560">Oxidoreductase</keyword>
<evidence type="ECO:0000256" key="2">
    <source>
        <dbReference type="ARBA" id="ARBA00022723"/>
    </source>
</evidence>
<protein>
    <submittedName>
        <fullName evidence="6">Uncharacterized protein</fullName>
    </submittedName>
</protein>
<proteinExistence type="predicted"/>
<dbReference type="GO" id="GO:0004497">
    <property type="term" value="F:monooxygenase activity"/>
    <property type="evidence" value="ECO:0007669"/>
    <property type="project" value="UniProtKB-KW"/>
</dbReference>
<keyword evidence="5" id="KW-0503">Monooxygenase</keyword>
<keyword evidence="1" id="KW-0349">Heme</keyword>
<evidence type="ECO:0000256" key="3">
    <source>
        <dbReference type="ARBA" id="ARBA00023002"/>
    </source>
</evidence>
<comment type="caution">
    <text evidence="6">The sequence shown here is derived from an EMBL/GenBank/DDBJ whole genome shotgun (WGS) entry which is preliminary data.</text>
</comment>
<evidence type="ECO:0000313" key="7">
    <source>
        <dbReference type="Proteomes" id="UP001370490"/>
    </source>
</evidence>
<organism evidence="6 7">
    <name type="scientific">Dillenia turbinata</name>
    <dbReference type="NCBI Taxonomy" id="194707"/>
    <lineage>
        <taxon>Eukaryota</taxon>
        <taxon>Viridiplantae</taxon>
        <taxon>Streptophyta</taxon>
        <taxon>Embryophyta</taxon>
        <taxon>Tracheophyta</taxon>
        <taxon>Spermatophyta</taxon>
        <taxon>Magnoliopsida</taxon>
        <taxon>eudicotyledons</taxon>
        <taxon>Gunneridae</taxon>
        <taxon>Pentapetalae</taxon>
        <taxon>Dilleniales</taxon>
        <taxon>Dilleniaceae</taxon>
        <taxon>Dillenia</taxon>
    </lineage>
</organism>
<sequence>MPLQTLIGAATESSATMEWAMSLLLNHPEKMNKVCRQVMGLVLGALVQMFDWERASEDEMDMKEEIRGSKNLHQSTFSSNNWSSSFSERTSSQTLSNISEKHGDILVLQLGAHKALVISFPLEVEECLSKNDIIFANGPCTPAGKHLNCDDKTMAEISRLYLLKQVAYN</sequence>
<dbReference type="EMBL" id="JBAMMX010000005">
    <property type="protein sequence ID" value="KAK6939670.1"/>
    <property type="molecule type" value="Genomic_DNA"/>
</dbReference>
<dbReference type="AlphaFoldDB" id="A0AAN8VT38"/>
<keyword evidence="2" id="KW-0479">Metal-binding</keyword>
<gene>
    <name evidence="6" type="ORF">RJ641_029201</name>
</gene>
<reference evidence="6 7" key="1">
    <citation type="submission" date="2023-12" db="EMBL/GenBank/DDBJ databases">
        <title>A high-quality genome assembly for Dillenia turbinata (Dilleniales).</title>
        <authorList>
            <person name="Chanderbali A."/>
        </authorList>
    </citation>
    <scope>NUCLEOTIDE SEQUENCE [LARGE SCALE GENOMIC DNA]</scope>
    <source>
        <strain evidence="6">LSX21</strain>
        <tissue evidence="6">Leaf</tissue>
    </source>
</reference>
<keyword evidence="4" id="KW-0408">Iron</keyword>
<dbReference type="PANTHER" id="PTHR47947:SF20">
    <property type="entry name" value="CYTOCHROME P450 FAMILY PROTEIN"/>
    <property type="match status" value="1"/>
</dbReference>